<evidence type="ECO:0008006" key="4">
    <source>
        <dbReference type="Google" id="ProtNLM"/>
    </source>
</evidence>
<evidence type="ECO:0000313" key="3">
    <source>
        <dbReference type="Proteomes" id="UP000018888"/>
    </source>
</evidence>
<reference evidence="1" key="2">
    <citation type="submission" date="2013-07" db="EMBL/GenBank/DDBJ databases">
        <title>The genome of an arbuscular mycorrhizal fungus provides insights into the evolution of the oldest plant symbiosis.</title>
        <authorList>
            <consortium name="DOE Joint Genome Institute"/>
            <person name="Tisserant E."/>
            <person name="Malbreil M."/>
            <person name="Kuo A."/>
            <person name="Kohler A."/>
            <person name="Symeonidi A."/>
            <person name="Balestrini R."/>
            <person name="Charron P."/>
            <person name="Duensing N."/>
            <person name="Frei-dit-Frey N."/>
            <person name="Gianinazzi-Pearson V."/>
            <person name="Gilbert B."/>
            <person name="Handa Y."/>
            <person name="Hijri M."/>
            <person name="Kaul R."/>
            <person name="Kawaguchi M."/>
            <person name="Krajinski F."/>
            <person name="Lammers P."/>
            <person name="Lapierre D."/>
            <person name="Masclaux F.G."/>
            <person name="Murat C."/>
            <person name="Morin E."/>
            <person name="Ndikumana S."/>
            <person name="Pagni M."/>
            <person name="Petitpierre D."/>
            <person name="Requena N."/>
            <person name="Rosikiewicz P."/>
            <person name="Riley R."/>
            <person name="Saito K."/>
            <person name="San Clemente H."/>
            <person name="Shapiro H."/>
            <person name="van Tuinen D."/>
            <person name="Becard G."/>
            <person name="Bonfante P."/>
            <person name="Paszkowski U."/>
            <person name="Shachar-Hill Y."/>
            <person name="Young J.P."/>
            <person name="Sanders I.R."/>
            <person name="Henrissat B."/>
            <person name="Rensing S.A."/>
            <person name="Grigoriev I.V."/>
            <person name="Corradi N."/>
            <person name="Roux C."/>
            <person name="Martin F."/>
        </authorList>
    </citation>
    <scope>NUCLEOTIDE SEQUENCE</scope>
    <source>
        <strain evidence="1">DAOM 197198</strain>
    </source>
</reference>
<dbReference type="EMBL" id="AUPC02000249">
    <property type="protein sequence ID" value="POG64073.1"/>
    <property type="molecule type" value="Genomic_DNA"/>
</dbReference>
<dbReference type="Gene3D" id="3.80.10.10">
    <property type="entry name" value="Ribonuclease Inhibitor"/>
    <property type="match status" value="1"/>
</dbReference>
<dbReference type="HOGENOM" id="CLU_028913_1_1_1"/>
<reference evidence="2 3" key="1">
    <citation type="journal article" date="2013" name="Proc. Natl. Acad. Sci. U.S.A.">
        <title>Genome of an arbuscular mycorrhizal fungus provides insight into the oldest plant symbiosis.</title>
        <authorList>
            <person name="Tisserant E."/>
            <person name="Malbreil M."/>
            <person name="Kuo A."/>
            <person name="Kohler A."/>
            <person name="Symeonidi A."/>
            <person name="Balestrini R."/>
            <person name="Charron P."/>
            <person name="Duensing N."/>
            <person name="Frei Dit Frey N."/>
            <person name="Gianinazzi-Pearson V."/>
            <person name="Gilbert L.B."/>
            <person name="Handa Y."/>
            <person name="Herr J.R."/>
            <person name="Hijri M."/>
            <person name="Koul R."/>
            <person name="Kawaguchi M."/>
            <person name="Krajinski F."/>
            <person name="Lammers P.J."/>
            <person name="Masclaux F.G."/>
            <person name="Murat C."/>
            <person name="Morin E."/>
            <person name="Ndikumana S."/>
            <person name="Pagni M."/>
            <person name="Petitpierre D."/>
            <person name="Requena N."/>
            <person name="Rosikiewicz P."/>
            <person name="Riley R."/>
            <person name="Saito K."/>
            <person name="San Clemente H."/>
            <person name="Shapiro H."/>
            <person name="van Tuinen D."/>
            <person name="Becard G."/>
            <person name="Bonfante P."/>
            <person name="Paszkowski U."/>
            <person name="Shachar-Hill Y.Y."/>
            <person name="Tuskan G.A."/>
            <person name="Young P.W."/>
            <person name="Sanders I.R."/>
            <person name="Henrissat B."/>
            <person name="Rensing S.A."/>
            <person name="Grigoriev I.V."/>
            <person name="Corradi N."/>
            <person name="Roux C."/>
            <person name="Martin F."/>
        </authorList>
    </citation>
    <scope>NUCLEOTIDE SEQUENCE [LARGE SCALE GENOMIC DNA]</scope>
    <source>
        <strain evidence="3">DAOM 181602 / DAOM 197198 / MUCL 43194</strain>
        <strain evidence="2">DAOM 197198</strain>
    </source>
</reference>
<dbReference type="EMBL" id="KI279615">
    <property type="protein sequence ID" value="ESA18001.1"/>
    <property type="molecule type" value="Genomic_DNA"/>
</dbReference>
<reference evidence="2 3" key="3">
    <citation type="journal article" date="2018" name="New Phytol.">
        <title>High intraspecific genome diversity in the model arbuscular mycorrhizal symbiont Rhizophagus irregularis.</title>
        <authorList>
            <person name="Chen E.C.H."/>
            <person name="Morin E."/>
            <person name="Beaudet D."/>
            <person name="Noel J."/>
            <person name="Yildirir G."/>
            <person name="Ndikumana S."/>
            <person name="Charron P."/>
            <person name="St-Onge C."/>
            <person name="Giorgi J."/>
            <person name="Kruger M."/>
            <person name="Marton T."/>
            <person name="Ropars J."/>
            <person name="Grigoriev I.V."/>
            <person name="Hainaut M."/>
            <person name="Henrissat B."/>
            <person name="Roux C."/>
            <person name="Martin F."/>
            <person name="Corradi N."/>
        </authorList>
    </citation>
    <scope>NUCLEOTIDE SEQUENCE [LARGE SCALE GENOMIC DNA]</scope>
    <source>
        <strain evidence="3">DAOM 181602 / DAOM 197198 / MUCL 43194</strain>
        <strain evidence="2">DAOM 197198</strain>
    </source>
</reference>
<dbReference type="AlphaFoldDB" id="U9UR14"/>
<keyword evidence="3" id="KW-1185">Reference proteome</keyword>
<protein>
    <recommendedName>
        <fullName evidence="4">F-box domain-containing protein</fullName>
    </recommendedName>
</protein>
<evidence type="ECO:0000313" key="2">
    <source>
        <dbReference type="EMBL" id="POG64073.1"/>
    </source>
</evidence>
<evidence type="ECO:0000313" key="1">
    <source>
        <dbReference type="EMBL" id="ESA18001.1"/>
    </source>
</evidence>
<accession>U9UR14</accession>
<sequence>MSNLSRDVLYMLFELLQDDKNTLYSCLLVNRTWCEIIIPILWRNPWKFSKKKDRLSSVIILHLSNVSRNKIGNHNLLTNSYQKPSLNYIKYCKHLDLNEIHKMFCKESFIKILNEILSLFINKNMKFTHLYIHQKFGKINLIHGAESCFSRIEFLSFSSDINDTILSKLIETCKSIKKLELIIRANNHNYRVVKLIEAQKKLFNVCLVPLRNNDPFRNILENSLVKHANTIQYFKITERPTTNILSSFVNLKGLEIDSDYYFNSEWKCLKNLSLFSLQILKTSRVPINPLTDLIKNTNGFLFEIIIDDIHHNEVDNKRIIQAISQNCSNLKYLKLFVRSNNIVEFETLLINCQYLKGVYILLSDNYFKWGKLFKILTKSSSTSLFRFKFNLLPRIKSLKWFFDNWKGRHPMFLQFIKELEYMEEDLIGLVEKYKVEGVVKKFDIGCYYQDFEWI</sequence>
<organism evidence="1">
    <name type="scientific">Rhizophagus irregularis (strain DAOM 181602 / DAOM 197198 / MUCL 43194)</name>
    <name type="common">Arbuscular mycorrhizal fungus</name>
    <name type="synonym">Glomus intraradices</name>
    <dbReference type="NCBI Taxonomy" id="747089"/>
    <lineage>
        <taxon>Eukaryota</taxon>
        <taxon>Fungi</taxon>
        <taxon>Fungi incertae sedis</taxon>
        <taxon>Mucoromycota</taxon>
        <taxon>Glomeromycotina</taxon>
        <taxon>Glomeromycetes</taxon>
        <taxon>Glomerales</taxon>
        <taxon>Glomeraceae</taxon>
        <taxon>Rhizophagus</taxon>
    </lineage>
</organism>
<dbReference type="Proteomes" id="UP000018888">
    <property type="component" value="Unassembled WGS sequence"/>
</dbReference>
<gene>
    <name evidence="2" type="ORF">GLOIN_2v1783331</name>
    <name evidence="1" type="ORF">GLOINDRAFT_2284</name>
</gene>
<dbReference type="eggNOG" id="ENOG502S97J">
    <property type="taxonomic scope" value="Eukaryota"/>
</dbReference>
<proteinExistence type="predicted"/>
<name>U9UR14_RHIID</name>
<dbReference type="InterPro" id="IPR032675">
    <property type="entry name" value="LRR_dom_sf"/>
</dbReference>